<dbReference type="InterPro" id="IPR018740">
    <property type="entry name" value="DUF2282_membr"/>
</dbReference>
<comment type="caution">
    <text evidence="2">The sequence shown here is derived from an EMBL/GenBank/DDBJ whole genome shotgun (WGS) entry which is preliminary data.</text>
</comment>
<sequence>MNTRHVVLAALTAALSVGAAGAAHAANGKEKCYGVAKAGQNDCANTTGVHSCAGQSKVDNAPDEWKYVAKGTCKVAGGKTADEVKAEAVTRAGK</sequence>
<feature type="signal peptide" evidence="1">
    <location>
        <begin position="1"/>
        <end position="25"/>
    </location>
</feature>
<dbReference type="RefSeq" id="WP_088384103.1">
    <property type="nucleotide sequence ID" value="NZ_NIOF01000002.1"/>
</dbReference>
<proteinExistence type="predicted"/>
<evidence type="ECO:0008006" key="4">
    <source>
        <dbReference type="Google" id="ProtNLM"/>
    </source>
</evidence>
<dbReference type="Proteomes" id="UP000197468">
    <property type="component" value="Unassembled WGS sequence"/>
</dbReference>
<protein>
    <recommendedName>
        <fullName evidence="4">DUF2282 domain-containing protein</fullName>
    </recommendedName>
</protein>
<evidence type="ECO:0000313" key="3">
    <source>
        <dbReference type="Proteomes" id="UP000197468"/>
    </source>
</evidence>
<dbReference type="AlphaFoldDB" id="A0A246JI07"/>
<organism evidence="2 3">
    <name type="scientific">Roseateles aquatilis</name>
    <dbReference type="NCBI Taxonomy" id="431061"/>
    <lineage>
        <taxon>Bacteria</taxon>
        <taxon>Pseudomonadati</taxon>
        <taxon>Pseudomonadota</taxon>
        <taxon>Betaproteobacteria</taxon>
        <taxon>Burkholderiales</taxon>
        <taxon>Sphaerotilaceae</taxon>
        <taxon>Roseateles</taxon>
    </lineage>
</organism>
<feature type="chain" id="PRO_5012919121" description="DUF2282 domain-containing protein" evidence="1">
    <location>
        <begin position="26"/>
        <end position="94"/>
    </location>
</feature>
<evidence type="ECO:0000256" key="1">
    <source>
        <dbReference type="SAM" id="SignalP"/>
    </source>
</evidence>
<reference evidence="2 3" key="1">
    <citation type="journal article" date="2008" name="Int. J. Syst. Evol. Microbiol.">
        <title>Description of Roseateles aquatilis sp. nov. and Roseateles terrae sp. nov., in the class Betaproteobacteria, and emended description of the genus Roseateles.</title>
        <authorList>
            <person name="Gomila M."/>
            <person name="Bowien B."/>
            <person name="Falsen E."/>
            <person name="Moore E.R."/>
            <person name="Lalucat J."/>
        </authorList>
    </citation>
    <scope>NUCLEOTIDE SEQUENCE [LARGE SCALE GENOMIC DNA]</scope>
    <source>
        <strain evidence="2 3">CCUG 48205</strain>
    </source>
</reference>
<name>A0A246JI07_9BURK</name>
<dbReference type="EMBL" id="NIOF01000002">
    <property type="protein sequence ID" value="OWQ92153.1"/>
    <property type="molecule type" value="Genomic_DNA"/>
</dbReference>
<gene>
    <name evidence="2" type="ORF">CDN99_07325</name>
</gene>
<dbReference type="Pfam" id="PF10048">
    <property type="entry name" value="DUF2282"/>
    <property type="match status" value="1"/>
</dbReference>
<keyword evidence="3" id="KW-1185">Reference proteome</keyword>
<accession>A0A246JI07</accession>
<dbReference type="OrthoDB" id="1551288at2"/>
<evidence type="ECO:0000313" key="2">
    <source>
        <dbReference type="EMBL" id="OWQ92153.1"/>
    </source>
</evidence>
<keyword evidence="1" id="KW-0732">Signal</keyword>